<evidence type="ECO:0000313" key="2">
    <source>
        <dbReference type="EMBL" id="KAK8226061.1"/>
    </source>
</evidence>
<gene>
    <name evidence="2" type="ORF">HDK90DRAFT_528425</name>
</gene>
<evidence type="ECO:0000256" key="1">
    <source>
        <dbReference type="SAM" id="MobiDB-lite"/>
    </source>
</evidence>
<feature type="compositionally biased region" description="Acidic residues" evidence="1">
    <location>
        <begin position="235"/>
        <end position="255"/>
    </location>
</feature>
<feature type="compositionally biased region" description="Low complexity" evidence="1">
    <location>
        <begin position="10"/>
        <end position="19"/>
    </location>
</feature>
<keyword evidence="3" id="KW-1185">Reference proteome</keyword>
<feature type="compositionally biased region" description="Basic and acidic residues" evidence="1">
    <location>
        <begin position="35"/>
        <end position="52"/>
    </location>
</feature>
<organism evidence="2 3">
    <name type="scientific">Phyllosticta capitalensis</name>
    <dbReference type="NCBI Taxonomy" id="121624"/>
    <lineage>
        <taxon>Eukaryota</taxon>
        <taxon>Fungi</taxon>
        <taxon>Dikarya</taxon>
        <taxon>Ascomycota</taxon>
        <taxon>Pezizomycotina</taxon>
        <taxon>Dothideomycetes</taxon>
        <taxon>Dothideomycetes incertae sedis</taxon>
        <taxon>Botryosphaeriales</taxon>
        <taxon>Phyllostictaceae</taxon>
        <taxon>Phyllosticta</taxon>
    </lineage>
</organism>
<evidence type="ECO:0000313" key="3">
    <source>
        <dbReference type="Proteomes" id="UP001492380"/>
    </source>
</evidence>
<dbReference type="EMBL" id="JBBWRZ010000011">
    <property type="protein sequence ID" value="KAK8226061.1"/>
    <property type="molecule type" value="Genomic_DNA"/>
</dbReference>
<feature type="region of interest" description="Disordered" evidence="1">
    <location>
        <begin position="1"/>
        <end position="52"/>
    </location>
</feature>
<protein>
    <submittedName>
        <fullName evidence="2">Uncharacterized protein</fullName>
    </submittedName>
</protein>
<sequence>MANKKRKSGNNTTKAANKTKSAKHANDLSSQEFEAQLREASGKKEFKSVVQVQEKEIETTKNGVEDGIKKKESPEPDFELERLFVTFDGEGLPVAARTTAGPAMIIKHVPSPTLREPHRVVPRFQYTIPDDAAGSELFPLMVHVGQGLMDPENLPGRMKQEGQDWADWDTLLHEARVGCDVLWYEWVHAYTTPFEPPFVVCEGWRAQRILDCTAFEDPELDRFFSAGGANKSNNEEDDGDMEDGEVVDEDDDDSLSDVSSTLSDAGSYAGSEWSDIVDKIDNDMLERMLATAREAGKYEVDIAGATPLPPLQEPQHPANGNGNHLRSDPGTRFGDGVFRFLRDLGYDCTDIADNDIENQMRAQTPNDRPTMYEQSRRRRKKANEGARARGFPGCDENEGLDAETMHRKRMAAQAFRWAEEDVRRFRDQEPCFPSAVNSNMYLRGGGVGRSWQVERQSQGFVLGEVEDEDEWEDVEG</sequence>
<reference evidence="2 3" key="1">
    <citation type="submission" date="2024-04" db="EMBL/GenBank/DDBJ databases">
        <title>Phyllosticta paracitricarpa is synonymous to the EU quarantine fungus P. citricarpa based on phylogenomic analyses.</title>
        <authorList>
            <consortium name="Lawrence Berkeley National Laboratory"/>
            <person name="Van Ingen-Buijs V.A."/>
            <person name="Van Westerhoven A.C."/>
            <person name="Haridas S."/>
            <person name="Skiadas P."/>
            <person name="Martin F."/>
            <person name="Groenewald J.Z."/>
            <person name="Crous P.W."/>
            <person name="Seidl M.F."/>
        </authorList>
    </citation>
    <scope>NUCLEOTIDE SEQUENCE [LARGE SCALE GENOMIC DNA]</scope>
    <source>
        <strain evidence="2 3">CBS 123374</strain>
    </source>
</reference>
<name>A0ABR1YDJ5_9PEZI</name>
<feature type="region of interest" description="Disordered" evidence="1">
    <location>
        <begin position="362"/>
        <end position="397"/>
    </location>
</feature>
<dbReference type="Proteomes" id="UP001492380">
    <property type="component" value="Unassembled WGS sequence"/>
</dbReference>
<comment type="caution">
    <text evidence="2">The sequence shown here is derived from an EMBL/GenBank/DDBJ whole genome shotgun (WGS) entry which is preliminary data.</text>
</comment>
<accession>A0ABR1YDJ5</accession>
<feature type="region of interest" description="Disordered" evidence="1">
    <location>
        <begin position="226"/>
        <end position="269"/>
    </location>
</feature>
<proteinExistence type="predicted"/>